<gene>
    <name evidence="2" type="ORF">C0Z20_09995</name>
</gene>
<reference evidence="2 3" key="1">
    <citation type="submission" date="2018-01" db="EMBL/GenBank/DDBJ databases">
        <title>Whole genome analyses suggest that Burkholderia sensu lato contains two further novel genera in the rhizoxinica-symbiotica group Mycetohabitans gen. nov., and Trinickia gen. nov.: implications for the evolution of diazotrophy and nodulation in the Burkholderiaceae.</title>
        <authorList>
            <person name="Estrada-de los Santos P."/>
            <person name="Palmer M."/>
            <person name="Chavez-Ramirez B."/>
            <person name="Beukes C."/>
            <person name="Steenkamp E.T."/>
            <person name="Hirsch A.M."/>
            <person name="Manyaka P."/>
            <person name="Maluk M."/>
            <person name="Lafos M."/>
            <person name="Crook M."/>
            <person name="Gross E."/>
            <person name="Simon M.F."/>
            <person name="Bueno dos Reis Junior F."/>
            <person name="Poole P.S."/>
            <person name="Venter S.N."/>
            <person name="James E.K."/>
        </authorList>
    </citation>
    <scope>NUCLEOTIDE SEQUENCE [LARGE SCALE GENOMIC DNA]</scope>
    <source>
        <strain evidence="2 3">JPY 581</strain>
    </source>
</reference>
<dbReference type="Pfam" id="PF13439">
    <property type="entry name" value="Glyco_transf_4"/>
    <property type="match status" value="1"/>
</dbReference>
<dbReference type="PANTHER" id="PTHR12526">
    <property type="entry name" value="GLYCOSYLTRANSFERASE"/>
    <property type="match status" value="1"/>
</dbReference>
<dbReference type="InterPro" id="IPR028098">
    <property type="entry name" value="Glyco_trans_4-like_N"/>
</dbReference>
<keyword evidence="3" id="KW-1185">Reference proteome</keyword>
<sequence length="356" mass="39738">MRMLHLVLAPRLSGAEVLVKELATLQRRQGYPVWVTSLLPEQDDFVALRTELDRDGVACRFPRRRHRMIGKLWHLFGVVWRFRPDVIFAHATIPAMFARLLPISVPIVYVMHSGGNDFKHWSFRWAERILSRRARALIGVSQASVDTYIATIGTHRFMMVIQNGVDVARFAAAVRSDDSDGAARIVQIGRYLPIKNQLHTVRAFREVLAQMPSARLEFYGIIEDTAYYQSVIDLARSLGIADKVAVNGPRTDVAQALAESDVFVMPSTFEASSIAFAEALASGIPIVANAIPSFAFAERLGNVQLVDTNDPVAYSRALLTAMQQGRTERRLEGMTLDDTANQYLWVARKVLSQAAA</sequence>
<dbReference type="AlphaFoldDB" id="A0A2N7X608"/>
<dbReference type="STRING" id="863227.GCA_000373005_01935"/>
<comment type="caution">
    <text evidence="2">The sequence shown here is derived from an EMBL/GenBank/DDBJ whole genome shotgun (WGS) entry which is preliminary data.</text>
</comment>
<protein>
    <submittedName>
        <fullName evidence="2">Glycosyl transferase</fullName>
    </submittedName>
</protein>
<dbReference type="Pfam" id="PF13692">
    <property type="entry name" value="Glyco_trans_1_4"/>
    <property type="match status" value="1"/>
</dbReference>
<name>A0A2N7X608_9BURK</name>
<dbReference type="CDD" id="cd03801">
    <property type="entry name" value="GT4_PimA-like"/>
    <property type="match status" value="1"/>
</dbReference>
<feature type="domain" description="Glycosyltransferase subfamily 4-like N-terminal" evidence="1">
    <location>
        <begin position="13"/>
        <end position="169"/>
    </location>
</feature>
<dbReference type="GO" id="GO:0016757">
    <property type="term" value="F:glycosyltransferase activity"/>
    <property type="evidence" value="ECO:0007669"/>
    <property type="project" value="UniProtKB-ARBA"/>
</dbReference>
<dbReference type="SUPFAM" id="SSF53756">
    <property type="entry name" value="UDP-Glycosyltransferase/glycogen phosphorylase"/>
    <property type="match status" value="1"/>
</dbReference>
<keyword evidence="2" id="KW-0808">Transferase</keyword>
<dbReference type="Proteomes" id="UP000235777">
    <property type="component" value="Unassembled WGS sequence"/>
</dbReference>
<evidence type="ECO:0000313" key="2">
    <source>
        <dbReference type="EMBL" id="PMS37040.1"/>
    </source>
</evidence>
<evidence type="ECO:0000259" key="1">
    <source>
        <dbReference type="Pfam" id="PF13439"/>
    </source>
</evidence>
<dbReference type="Gene3D" id="3.40.50.2000">
    <property type="entry name" value="Glycogen Phosphorylase B"/>
    <property type="match status" value="2"/>
</dbReference>
<dbReference type="OrthoDB" id="8994075at2"/>
<proteinExistence type="predicted"/>
<organism evidence="2 3">
    <name type="scientific">Trinickia symbiotica</name>
    <dbReference type="NCBI Taxonomy" id="863227"/>
    <lineage>
        <taxon>Bacteria</taxon>
        <taxon>Pseudomonadati</taxon>
        <taxon>Pseudomonadota</taxon>
        <taxon>Betaproteobacteria</taxon>
        <taxon>Burkholderiales</taxon>
        <taxon>Burkholderiaceae</taxon>
        <taxon>Trinickia</taxon>
    </lineage>
</organism>
<evidence type="ECO:0000313" key="3">
    <source>
        <dbReference type="Proteomes" id="UP000235777"/>
    </source>
</evidence>
<dbReference type="EMBL" id="PNYC01000005">
    <property type="protein sequence ID" value="PMS37040.1"/>
    <property type="molecule type" value="Genomic_DNA"/>
</dbReference>
<accession>A0A2N7X608</accession>